<dbReference type="InterPro" id="IPR020103">
    <property type="entry name" value="PsdUridine_synth_cat_dom_sf"/>
</dbReference>
<keyword evidence="5" id="KW-1185">Reference proteome</keyword>
<dbReference type="PANTHER" id="PTHR11142">
    <property type="entry name" value="PSEUDOURIDYLATE SYNTHASE"/>
    <property type="match status" value="1"/>
</dbReference>
<evidence type="ECO:0000313" key="4">
    <source>
        <dbReference type="EMBL" id="CAK0848619.1"/>
    </source>
</evidence>
<keyword evidence="2" id="KW-0040">ANK repeat</keyword>
<evidence type="ECO:0000256" key="3">
    <source>
        <dbReference type="SAM" id="SignalP"/>
    </source>
</evidence>
<reference evidence="4" key="1">
    <citation type="submission" date="2023-10" db="EMBL/GenBank/DDBJ databases">
        <authorList>
            <person name="Chen Y."/>
            <person name="Shah S."/>
            <person name="Dougan E. K."/>
            <person name="Thang M."/>
            <person name="Chan C."/>
        </authorList>
    </citation>
    <scope>NUCLEOTIDE SEQUENCE [LARGE SCALE GENOMIC DNA]</scope>
</reference>
<dbReference type="SUPFAM" id="SSF48403">
    <property type="entry name" value="Ankyrin repeat"/>
    <property type="match status" value="1"/>
</dbReference>
<feature type="repeat" description="ANK" evidence="2">
    <location>
        <begin position="758"/>
        <end position="790"/>
    </location>
</feature>
<dbReference type="InterPro" id="IPR020095">
    <property type="entry name" value="PsdUridine_synth_TruA_C"/>
</dbReference>
<keyword evidence="3" id="KW-0732">Signal</keyword>
<protein>
    <recommendedName>
        <fullName evidence="6">tRNA pseudouridine synthase</fullName>
    </recommendedName>
</protein>
<dbReference type="Proteomes" id="UP001189429">
    <property type="component" value="Unassembled WGS sequence"/>
</dbReference>
<organism evidence="4 5">
    <name type="scientific">Prorocentrum cordatum</name>
    <dbReference type="NCBI Taxonomy" id="2364126"/>
    <lineage>
        <taxon>Eukaryota</taxon>
        <taxon>Sar</taxon>
        <taxon>Alveolata</taxon>
        <taxon>Dinophyceae</taxon>
        <taxon>Prorocentrales</taxon>
        <taxon>Prorocentraceae</taxon>
        <taxon>Prorocentrum</taxon>
    </lineage>
</organism>
<dbReference type="InterPro" id="IPR020094">
    <property type="entry name" value="TruA/RsuA/RluB/E/F_N"/>
</dbReference>
<name>A0ABN9TR46_9DINO</name>
<evidence type="ECO:0008006" key="6">
    <source>
        <dbReference type="Google" id="ProtNLM"/>
    </source>
</evidence>
<evidence type="ECO:0000256" key="2">
    <source>
        <dbReference type="PROSITE-ProRule" id="PRU00023"/>
    </source>
</evidence>
<dbReference type="InterPro" id="IPR036770">
    <property type="entry name" value="Ankyrin_rpt-contain_sf"/>
</dbReference>
<dbReference type="Gene3D" id="3.30.70.580">
    <property type="entry name" value="Pseudouridine synthase I, catalytic domain, N-terminal subdomain"/>
    <property type="match status" value="1"/>
</dbReference>
<feature type="chain" id="PRO_5046533623" description="tRNA pseudouridine synthase" evidence="3">
    <location>
        <begin position="22"/>
        <end position="818"/>
    </location>
</feature>
<comment type="caution">
    <text evidence="4">The sequence shown here is derived from an EMBL/GenBank/DDBJ whole genome shotgun (WGS) entry which is preliminary data.</text>
</comment>
<dbReference type="InterPro" id="IPR001406">
    <property type="entry name" value="PsdUridine_synth_TruA"/>
</dbReference>
<dbReference type="PROSITE" id="PS50088">
    <property type="entry name" value="ANK_REPEAT"/>
    <property type="match status" value="1"/>
</dbReference>
<feature type="signal peptide" evidence="3">
    <location>
        <begin position="1"/>
        <end position="21"/>
    </location>
</feature>
<dbReference type="Gene3D" id="3.30.70.660">
    <property type="entry name" value="Pseudouridine synthase I, catalytic domain, C-terminal subdomain"/>
    <property type="match status" value="1"/>
</dbReference>
<proteinExistence type="predicted"/>
<sequence>MKPAARFGAAALAALAARAAAHDCHDGEHRALLQARLGVFGVQCEEMCKRLGDYPNCQCPGFAGEPAEDGDTRACMEQHCQDPAQPCPSDPFVTCVRERTRASLLEWNDLMARVDSHLELHRRAVARARGGGHAAAASDGSGPCEARSHDRLAMLQARTALFGVQCEEMCRSLGDYPNCQCPGFEGEPASDGDVRACYVQHCQDVHCPTDAFVTCVRETNKVAALQLPHMLRSLDLYAKGFKALAAARRPVQPPPSDVKCTHCGAVLASRNALFRHLKASCDPSAGKKQEERERLVLAVGYLGSGFHGLLSQGPHEEAARPTVEGTVLAAARRAWGDDPALAVVSRCTRTERGCHAAENVLVLSASARPGRRDDALRRELERSEVWLLAPARAPTAPALFDRVHASKKRVYRYYIPYHVLLRPDELAEARTSDGPCEGGGIWLGPVHEGAAKAAPLRPLLLRPLHEDAVKADLVALLADIGVTIVEADVEMEVGKGQASLRVPACSAGRAVKELHGSMFMGQQIMTMPLAEAHAKFRVQKRVRTALKAIRGPERGLRSFHNFVEGGRPGDPHVMRRLLRCTSGNVTEDLRGPRRHIATGPEGASGHWTETDWTVTTFAATDFGPQQVRRMAGALAAVVRGAEELSYIDRAFADAPMPPPPAPAEAACLESVAVGPPGCDWRAAVGGEDEAYAEGRCRVESRVVEEAAHGWKEFAEHLDRGKTREHLNLELAEAAAAGDVPRAEAALDAGALADGANEYGQTAACLAAYGGHADVILMLAERGADLARPAHGGATPWDAAKARGRGAALRALAERLPGG</sequence>
<evidence type="ECO:0000313" key="5">
    <source>
        <dbReference type="Proteomes" id="UP001189429"/>
    </source>
</evidence>
<feature type="non-terminal residue" evidence="4">
    <location>
        <position position="818"/>
    </location>
</feature>
<dbReference type="InterPro" id="IPR002110">
    <property type="entry name" value="Ankyrin_rpt"/>
</dbReference>
<gene>
    <name evidence="4" type="ORF">PCOR1329_LOCUS41511</name>
</gene>
<dbReference type="SUPFAM" id="SSF55120">
    <property type="entry name" value="Pseudouridine synthase"/>
    <property type="match status" value="1"/>
</dbReference>
<accession>A0ABN9TR46</accession>
<dbReference type="PANTHER" id="PTHR11142:SF4">
    <property type="entry name" value="PSEUDOURIDYLATE SYNTHASE 1 HOMOLOG"/>
    <property type="match status" value="1"/>
</dbReference>
<dbReference type="Gene3D" id="1.25.40.20">
    <property type="entry name" value="Ankyrin repeat-containing domain"/>
    <property type="match status" value="1"/>
</dbReference>
<dbReference type="EMBL" id="CAUYUJ010014994">
    <property type="protein sequence ID" value="CAK0848619.1"/>
    <property type="molecule type" value="Genomic_DNA"/>
</dbReference>
<evidence type="ECO:0000256" key="1">
    <source>
        <dbReference type="ARBA" id="ARBA00023235"/>
    </source>
</evidence>
<keyword evidence="1" id="KW-0413">Isomerase</keyword>